<dbReference type="AlphaFoldDB" id="A0A183SFX8"/>
<dbReference type="WBParaSite" id="SSLN_0000322601-mRNA-1">
    <property type="protein sequence ID" value="SSLN_0000322601-mRNA-1"/>
    <property type="gene ID" value="SSLN_0000322601"/>
</dbReference>
<dbReference type="InterPro" id="IPR000477">
    <property type="entry name" value="RT_dom"/>
</dbReference>
<feature type="domain" description="Reverse transcriptase" evidence="2">
    <location>
        <begin position="1"/>
        <end position="215"/>
    </location>
</feature>
<evidence type="ECO:0000313" key="3">
    <source>
        <dbReference type="EMBL" id="VDL89511.1"/>
    </source>
</evidence>
<keyword evidence="4" id="KW-1185">Reference proteome</keyword>
<dbReference type="PROSITE" id="PS50878">
    <property type="entry name" value="RT_POL"/>
    <property type="match status" value="1"/>
</dbReference>
<organism evidence="5">
    <name type="scientific">Schistocephalus solidus</name>
    <name type="common">Tapeworm</name>
    <dbReference type="NCBI Taxonomy" id="70667"/>
    <lineage>
        <taxon>Eukaryota</taxon>
        <taxon>Metazoa</taxon>
        <taxon>Spiralia</taxon>
        <taxon>Lophotrochozoa</taxon>
        <taxon>Platyhelminthes</taxon>
        <taxon>Cestoda</taxon>
        <taxon>Eucestoda</taxon>
        <taxon>Diphyllobothriidea</taxon>
        <taxon>Diphyllobothriidae</taxon>
        <taxon>Schistocephalus</taxon>
    </lineage>
</organism>
<protein>
    <submittedName>
        <fullName evidence="5">Reverse transcriptase domain-containing protein</fullName>
    </submittedName>
</protein>
<evidence type="ECO:0000313" key="4">
    <source>
        <dbReference type="Proteomes" id="UP000275846"/>
    </source>
</evidence>
<dbReference type="PANTHER" id="PTHR47027:SF26">
    <property type="entry name" value="REVERSE TRANSCRIPTASE DOMAIN-CONTAINING PROTEIN"/>
    <property type="match status" value="1"/>
</dbReference>
<dbReference type="Pfam" id="PF00078">
    <property type="entry name" value="RVT_1"/>
    <property type="match status" value="1"/>
</dbReference>
<proteinExistence type="predicted"/>
<reference evidence="5" key="1">
    <citation type="submission" date="2016-06" db="UniProtKB">
        <authorList>
            <consortium name="WormBaseParasite"/>
        </authorList>
    </citation>
    <scope>IDENTIFICATION</scope>
</reference>
<evidence type="ECO:0000256" key="1">
    <source>
        <dbReference type="SAM" id="MobiDB-lite"/>
    </source>
</evidence>
<dbReference type="InterPro" id="IPR058570">
    <property type="entry name" value="HROB_OB"/>
</dbReference>
<feature type="region of interest" description="Disordered" evidence="1">
    <location>
        <begin position="522"/>
        <end position="542"/>
    </location>
</feature>
<accession>A0A183SFX8</accession>
<dbReference type="PANTHER" id="PTHR47027">
    <property type="entry name" value="REVERSE TRANSCRIPTASE DOMAIN-CONTAINING PROTEIN"/>
    <property type="match status" value="1"/>
</dbReference>
<dbReference type="STRING" id="70667.A0A183SFX8"/>
<reference evidence="3 4" key="2">
    <citation type="submission" date="2018-11" db="EMBL/GenBank/DDBJ databases">
        <authorList>
            <consortium name="Pathogen Informatics"/>
        </authorList>
    </citation>
    <scope>NUCLEOTIDE SEQUENCE [LARGE SCALE GENOMIC DNA]</scope>
    <source>
        <strain evidence="3 4">NST_G2</strain>
    </source>
</reference>
<dbReference type="GO" id="GO:0000725">
    <property type="term" value="P:recombinational repair"/>
    <property type="evidence" value="ECO:0007669"/>
    <property type="project" value="InterPro"/>
</dbReference>
<name>A0A183SFX8_SCHSO</name>
<evidence type="ECO:0000313" key="5">
    <source>
        <dbReference type="WBParaSite" id="SSLN_0000322601-mRNA-1"/>
    </source>
</evidence>
<sequence length="667" mass="74928">MILSRILLNRLNCHLEQGLLPESQSGFCRHRRTTDTIFVARQLQEKCQEMRTHLYTTFVDLTKAFDTVNRYGLWKVMQTFGCPERFTHMVRQIHDGMTARVTDNGTVSEAFASTNGVKQGCVLAPTLFSLMFSVMLMDAYRDEQPGIRIAYRTDGHLSQQWTYAGFNALVYCNQYSQNGCHAAAATQREIQSSPNQFQWCSTQKCETFAYLGSTLSRNARIDDKVAQWISKASQAFGRVKASVWNRRGIHMNTKLKMYKAVVLTTLLYGAETWTVYSNQARKLNHFHLSCLRRILKLRWQDRIPHTEVLERTGILSIHDIKSLKQLRINPLTLEDLAQDRPAWRRSVKTGSAIYEVNRIVAAKAKRATRKSPAPQTNAADAQALPTFPRCQRTFRARIGMRPHPNTHHLLPPPPPSPSPPPPPPAMWTLLNCPQWDRAFTSRIGLVGHLRIHRTETGEPVPEAPTHSTALTVLAHSLIAWAYLVTCASMTAEFTAMPTTPIPHAHPLLLPFLPPLPPPLPQMTSPQPLPISPAQNAPETSTHTSALSVTYESIARFIGCTIDRSVLRRHKRYLISGTVLLLKQVSLFSLNWKTFYLNVTQSNIVRIYLEGPLSPPDLHPPNEVVVLPASPGPTHGGPPPFSVATLKELVSECLDPLPQPEDKENSVS</sequence>
<evidence type="ECO:0000259" key="2">
    <source>
        <dbReference type="PROSITE" id="PS50878"/>
    </source>
</evidence>
<feature type="compositionally biased region" description="Pro residues" evidence="1">
    <location>
        <begin position="410"/>
        <end position="425"/>
    </location>
</feature>
<dbReference type="Proteomes" id="UP000275846">
    <property type="component" value="Unassembled WGS sequence"/>
</dbReference>
<dbReference type="Pfam" id="PF15072">
    <property type="entry name" value="HROB"/>
    <property type="match status" value="1"/>
</dbReference>
<gene>
    <name evidence="3" type="ORF">SSLN_LOCUS3126</name>
</gene>
<dbReference type="EMBL" id="UYSU01032438">
    <property type="protein sequence ID" value="VDL89511.1"/>
    <property type="molecule type" value="Genomic_DNA"/>
</dbReference>
<dbReference type="OrthoDB" id="21443at2759"/>
<feature type="region of interest" description="Disordered" evidence="1">
    <location>
        <begin position="401"/>
        <end position="425"/>
    </location>
</feature>
<feature type="compositionally biased region" description="Polar residues" evidence="1">
    <location>
        <begin position="532"/>
        <end position="542"/>
    </location>
</feature>